<dbReference type="STRING" id="59750.AWC31_29290"/>
<protein>
    <submittedName>
        <fullName evidence="1">Heme peroxidase</fullName>
    </submittedName>
</protein>
<evidence type="ECO:0000313" key="1">
    <source>
        <dbReference type="EMBL" id="KWX25053.1"/>
    </source>
</evidence>
<keyword evidence="2" id="KW-1185">Reference proteome</keyword>
<keyword evidence="1" id="KW-0560">Oxidoreductase</keyword>
<dbReference type="GO" id="GO:0004601">
    <property type="term" value="F:peroxidase activity"/>
    <property type="evidence" value="ECO:0007669"/>
    <property type="project" value="UniProtKB-KW"/>
</dbReference>
<reference evidence="1 2" key="1">
    <citation type="submission" date="2015-07" db="EMBL/GenBank/DDBJ databases">
        <title>A draft genome sequence of Mycobacterium wolinskyi.</title>
        <authorList>
            <person name="de Man T.J."/>
            <person name="Perry K.A."/>
            <person name="Coulliette A.D."/>
            <person name="Jensen B."/>
            <person name="Toney N.C."/>
            <person name="Limbago B.M."/>
            <person name="Noble-Wang J."/>
        </authorList>
    </citation>
    <scope>NUCLEOTIDE SEQUENCE [LARGE SCALE GENOMIC DNA]</scope>
    <source>
        <strain evidence="1 2">CDC_01</strain>
    </source>
</reference>
<comment type="caution">
    <text evidence="1">The sequence shown here is derived from an EMBL/GenBank/DDBJ whole genome shotgun (WGS) entry which is preliminary data.</text>
</comment>
<name>A0A132PRU6_9MYCO</name>
<evidence type="ECO:0000313" key="2">
    <source>
        <dbReference type="Proteomes" id="UP000070612"/>
    </source>
</evidence>
<sequence length="228" mass="24352">MPTDIDLLRTACERDLGDPEQWLSSISYPNSLALCVIDAIYSTGARYVTVEKVVGRYRDHRTAQGGDADSDGLTELLATMRELGGPDPWASQIGNRRPTSSAANAPLKAQAIAEVAEALVALGIDTTDDLRAVAADDERRARARAVWCATPGQRSGLTWDYTLKLAQIPGANAGPVVVGYVAREIGTVDSAGAAELIRGVAEAAGWNAIELDHAIWRFESGRPHQRAS</sequence>
<dbReference type="Proteomes" id="UP000070612">
    <property type="component" value="Unassembled WGS sequence"/>
</dbReference>
<proteinExistence type="predicted"/>
<accession>A0A132PRU6</accession>
<dbReference type="EMBL" id="LGTW01000003">
    <property type="protein sequence ID" value="KWX25053.1"/>
    <property type="molecule type" value="Genomic_DNA"/>
</dbReference>
<organism evidence="1 2">
    <name type="scientific">Mycolicibacterium wolinskyi</name>
    <dbReference type="NCBI Taxonomy" id="59750"/>
    <lineage>
        <taxon>Bacteria</taxon>
        <taxon>Bacillati</taxon>
        <taxon>Actinomycetota</taxon>
        <taxon>Actinomycetes</taxon>
        <taxon>Mycobacteriales</taxon>
        <taxon>Mycobacteriaceae</taxon>
        <taxon>Mycolicibacterium</taxon>
    </lineage>
</organism>
<dbReference type="AlphaFoldDB" id="A0A132PRU6"/>
<gene>
    <name evidence="1" type="ORF">AFM11_06385</name>
</gene>
<keyword evidence="1" id="KW-0575">Peroxidase</keyword>
<dbReference type="PATRIC" id="fig|59750.3.peg.4471"/>
<dbReference type="RefSeq" id="WP_067845287.1">
    <property type="nucleotide sequence ID" value="NZ_LGTW01000003.1"/>
</dbReference>